<evidence type="ECO:0000313" key="9">
    <source>
        <dbReference type="Proteomes" id="UP001448207"/>
    </source>
</evidence>
<evidence type="ECO:0000256" key="7">
    <source>
        <dbReference type="SAM" id="MobiDB-lite"/>
    </source>
</evidence>
<feature type="region of interest" description="Disordered" evidence="7">
    <location>
        <begin position="1"/>
        <end position="200"/>
    </location>
</feature>
<protein>
    <submittedName>
        <fullName evidence="8">Sds3-like-domain-containing protein</fullName>
    </submittedName>
</protein>
<dbReference type="InterPro" id="IPR013907">
    <property type="entry name" value="Sds3"/>
</dbReference>
<reference evidence="8 9" key="1">
    <citation type="submission" date="2024-04" db="EMBL/GenBank/DDBJ databases">
        <title>Symmetric and asymmetric DNA N6-adenine methylation regulates different biological responses in Mucorales.</title>
        <authorList>
            <consortium name="Lawrence Berkeley National Laboratory"/>
            <person name="Lax C."/>
            <person name="Mondo S.J."/>
            <person name="Osorio-Concepcion M."/>
            <person name="Muszewska A."/>
            <person name="Corrochano-Luque M."/>
            <person name="Gutierrez G."/>
            <person name="Riley R."/>
            <person name="Lipzen A."/>
            <person name="Guo J."/>
            <person name="Hundley H."/>
            <person name="Amirebrahimi M."/>
            <person name="Ng V."/>
            <person name="Lorenzo-Gutierrez D."/>
            <person name="Binder U."/>
            <person name="Yang J."/>
            <person name="Song Y."/>
            <person name="Canovas D."/>
            <person name="Navarro E."/>
            <person name="Freitag M."/>
            <person name="Gabaldon T."/>
            <person name="Grigoriev I.V."/>
            <person name="Corrochano L.M."/>
            <person name="Nicolas F.E."/>
            <person name="Garre V."/>
        </authorList>
    </citation>
    <scope>NUCLEOTIDE SEQUENCE [LARGE SCALE GENOMIC DNA]</scope>
    <source>
        <strain evidence="8 9">L51</strain>
    </source>
</reference>
<feature type="compositionally biased region" description="Basic and acidic residues" evidence="7">
    <location>
        <begin position="366"/>
        <end position="378"/>
    </location>
</feature>
<evidence type="ECO:0000256" key="3">
    <source>
        <dbReference type="ARBA" id="ARBA00023015"/>
    </source>
</evidence>
<evidence type="ECO:0000256" key="2">
    <source>
        <dbReference type="ARBA" id="ARBA00022491"/>
    </source>
</evidence>
<keyword evidence="4" id="KW-0804">Transcription</keyword>
<proteinExistence type="predicted"/>
<feature type="compositionally biased region" description="Acidic residues" evidence="7">
    <location>
        <begin position="65"/>
        <end position="78"/>
    </location>
</feature>
<keyword evidence="9" id="KW-1185">Reference proteome</keyword>
<dbReference type="PANTHER" id="PTHR21964">
    <property type="entry name" value="BREAST CANCER METASTASIS-SUPPRESSOR 1"/>
    <property type="match status" value="1"/>
</dbReference>
<name>A0ABR3B740_PHYBL</name>
<evidence type="ECO:0000256" key="4">
    <source>
        <dbReference type="ARBA" id="ARBA00023163"/>
    </source>
</evidence>
<keyword evidence="3" id="KW-0805">Transcription regulation</keyword>
<feature type="compositionally biased region" description="Acidic residues" evidence="7">
    <location>
        <begin position="154"/>
        <end position="167"/>
    </location>
</feature>
<gene>
    <name evidence="8" type="ORF">J3Q64DRAFT_1725655</name>
</gene>
<organism evidence="8 9">
    <name type="scientific">Phycomyces blakesleeanus</name>
    <dbReference type="NCBI Taxonomy" id="4837"/>
    <lineage>
        <taxon>Eukaryota</taxon>
        <taxon>Fungi</taxon>
        <taxon>Fungi incertae sedis</taxon>
        <taxon>Mucoromycota</taxon>
        <taxon>Mucoromycotina</taxon>
        <taxon>Mucoromycetes</taxon>
        <taxon>Mucorales</taxon>
        <taxon>Phycomycetaceae</taxon>
        <taxon>Phycomyces</taxon>
    </lineage>
</organism>
<feature type="region of interest" description="Disordered" evidence="7">
    <location>
        <begin position="364"/>
        <end position="393"/>
    </location>
</feature>
<keyword evidence="2" id="KW-0678">Repressor</keyword>
<sequence length="406" mass="46637">MYHADSPEPLSNEATDIEHENDDDDGQYSASPLSSVPDDFPLSRSASPEPGEDDLAIRKRKIENPEEDEDDEEEDEDEPTVKKPRSLLDLEFVAMEVDKETEVESVHPLHVNETEKTPQNNKVTPAKRLDSKEVDTRSRRRSIRGEPLEKQGEDESPEEDEEEVPETPEEKGKRLSLDTEPRPIKTTRSKAQSPTEDKFNFMSPMFCEQPMEEEEEEEEDLDSQRRHNDALKALTFIEVEFARLRDKMYEEKMNELNEEATMIANGTHPELVALMEEIEAKKGKRIREAEAWRACQHNNFRQQFEGVAYQANMHFASKKNALRREILASLNGKRFSMENERAKLNDVTPDRPLSDPAVLLLRKRHQKEESGELQDIKETIGFPMAPPATGLSNKDIEEDLLALRVS</sequence>
<evidence type="ECO:0000256" key="5">
    <source>
        <dbReference type="ARBA" id="ARBA00023242"/>
    </source>
</evidence>
<dbReference type="SMART" id="SM01401">
    <property type="entry name" value="Sds3"/>
    <property type="match status" value="1"/>
</dbReference>
<comment type="caution">
    <text evidence="8">The sequence shown here is derived from an EMBL/GenBank/DDBJ whole genome shotgun (WGS) entry which is preliminary data.</text>
</comment>
<evidence type="ECO:0000256" key="1">
    <source>
        <dbReference type="ARBA" id="ARBA00004123"/>
    </source>
</evidence>
<evidence type="ECO:0000313" key="8">
    <source>
        <dbReference type="EMBL" id="KAL0091870.1"/>
    </source>
</evidence>
<dbReference type="EMBL" id="JBCLYO010000003">
    <property type="protein sequence ID" value="KAL0091870.1"/>
    <property type="molecule type" value="Genomic_DNA"/>
</dbReference>
<dbReference type="Gene3D" id="1.20.5.1500">
    <property type="match status" value="1"/>
</dbReference>
<feature type="coiled-coil region" evidence="6">
    <location>
        <begin position="214"/>
        <end position="259"/>
    </location>
</feature>
<feature type="compositionally biased region" description="Basic and acidic residues" evidence="7">
    <location>
        <begin position="96"/>
        <end position="116"/>
    </location>
</feature>
<keyword evidence="6" id="KW-0175">Coiled coil</keyword>
<dbReference type="Pfam" id="PF08598">
    <property type="entry name" value="Sds3"/>
    <property type="match status" value="1"/>
</dbReference>
<accession>A0ABR3B740</accession>
<comment type="subcellular location">
    <subcellularLocation>
        <location evidence="1">Nucleus</location>
    </subcellularLocation>
</comment>
<feature type="compositionally biased region" description="Basic and acidic residues" evidence="7">
    <location>
        <begin position="127"/>
        <end position="153"/>
    </location>
</feature>
<dbReference type="Proteomes" id="UP001448207">
    <property type="component" value="Unassembled WGS sequence"/>
</dbReference>
<keyword evidence="5" id="KW-0539">Nucleus</keyword>
<evidence type="ECO:0000256" key="6">
    <source>
        <dbReference type="SAM" id="Coils"/>
    </source>
</evidence>
<feature type="compositionally biased region" description="Basic and acidic residues" evidence="7">
    <location>
        <begin position="168"/>
        <end position="183"/>
    </location>
</feature>